<dbReference type="Proteomes" id="UP000824262">
    <property type="component" value="Unassembled WGS sequence"/>
</dbReference>
<evidence type="ECO:0000256" key="6">
    <source>
        <dbReference type="SAM" id="Phobius"/>
    </source>
</evidence>
<reference evidence="7" key="1">
    <citation type="submission" date="2020-10" db="EMBL/GenBank/DDBJ databases">
        <authorList>
            <person name="Gilroy R."/>
        </authorList>
    </citation>
    <scope>NUCLEOTIDE SEQUENCE</scope>
    <source>
        <strain evidence="7">ChiBcolR7-354</strain>
    </source>
</reference>
<dbReference type="PANTHER" id="PTHR30086">
    <property type="entry name" value="ARGININE EXPORTER PROTEIN ARGO"/>
    <property type="match status" value="1"/>
</dbReference>
<evidence type="ECO:0000313" key="7">
    <source>
        <dbReference type="EMBL" id="HIQ78925.1"/>
    </source>
</evidence>
<proteinExistence type="predicted"/>
<dbReference type="PANTHER" id="PTHR30086:SF20">
    <property type="entry name" value="ARGININE EXPORTER PROTEIN ARGO-RELATED"/>
    <property type="match status" value="1"/>
</dbReference>
<dbReference type="AlphaFoldDB" id="A0A9D0ZEJ6"/>
<reference evidence="7" key="2">
    <citation type="journal article" date="2021" name="PeerJ">
        <title>Extensive microbial diversity within the chicken gut microbiome revealed by metagenomics and culture.</title>
        <authorList>
            <person name="Gilroy R."/>
            <person name="Ravi A."/>
            <person name="Getino M."/>
            <person name="Pursley I."/>
            <person name="Horton D.L."/>
            <person name="Alikhan N.F."/>
            <person name="Baker D."/>
            <person name="Gharbi K."/>
            <person name="Hall N."/>
            <person name="Watson M."/>
            <person name="Adriaenssens E.M."/>
            <person name="Foster-Nyarko E."/>
            <person name="Jarju S."/>
            <person name="Secka A."/>
            <person name="Antonio M."/>
            <person name="Oren A."/>
            <person name="Chaudhuri R.R."/>
            <person name="La Ragione R."/>
            <person name="Hildebrand F."/>
            <person name="Pallen M.J."/>
        </authorList>
    </citation>
    <scope>NUCLEOTIDE SEQUENCE</scope>
    <source>
        <strain evidence="7">ChiBcolR7-354</strain>
    </source>
</reference>
<protein>
    <submittedName>
        <fullName evidence="7">LysE family transporter</fullName>
    </submittedName>
</protein>
<dbReference type="GO" id="GO:0033228">
    <property type="term" value="P:cysteine export across plasma membrane"/>
    <property type="evidence" value="ECO:0007669"/>
    <property type="project" value="TreeGrafter"/>
</dbReference>
<evidence type="ECO:0000256" key="2">
    <source>
        <dbReference type="ARBA" id="ARBA00022475"/>
    </source>
</evidence>
<evidence type="ECO:0000256" key="5">
    <source>
        <dbReference type="ARBA" id="ARBA00023136"/>
    </source>
</evidence>
<feature type="transmembrane region" description="Helical" evidence="6">
    <location>
        <begin position="142"/>
        <end position="163"/>
    </location>
</feature>
<keyword evidence="4 6" id="KW-1133">Transmembrane helix</keyword>
<feature type="transmembrane region" description="Helical" evidence="6">
    <location>
        <begin position="119"/>
        <end position="135"/>
    </location>
</feature>
<dbReference type="Pfam" id="PF01810">
    <property type="entry name" value="LysE"/>
    <property type="match status" value="1"/>
</dbReference>
<name>A0A9D0ZEJ6_9FIRM</name>
<evidence type="ECO:0000256" key="3">
    <source>
        <dbReference type="ARBA" id="ARBA00022692"/>
    </source>
</evidence>
<dbReference type="InterPro" id="IPR001123">
    <property type="entry name" value="LeuE-type"/>
</dbReference>
<dbReference type="EMBL" id="DVGA01000066">
    <property type="protein sequence ID" value="HIQ78925.1"/>
    <property type="molecule type" value="Genomic_DNA"/>
</dbReference>
<comment type="caution">
    <text evidence="7">The sequence shown here is derived from an EMBL/GenBank/DDBJ whole genome shotgun (WGS) entry which is preliminary data.</text>
</comment>
<feature type="transmembrane region" description="Helical" evidence="6">
    <location>
        <begin position="175"/>
        <end position="194"/>
    </location>
</feature>
<evidence type="ECO:0000256" key="4">
    <source>
        <dbReference type="ARBA" id="ARBA00022989"/>
    </source>
</evidence>
<dbReference type="GO" id="GO:0015171">
    <property type="term" value="F:amino acid transmembrane transporter activity"/>
    <property type="evidence" value="ECO:0007669"/>
    <property type="project" value="TreeGrafter"/>
</dbReference>
<comment type="subcellular location">
    <subcellularLocation>
        <location evidence="1">Cell membrane</location>
        <topology evidence="1">Multi-pass membrane protein</topology>
    </subcellularLocation>
</comment>
<sequence length="195" mass="21806">MFSWLNFLSYAVVTAVTPGPNNLMSMSNAGRLGFRRAFPFNLGIWAGFSVVMLLCTFFCSALSDLIPRIKTPMLVVSAAYMLYLAYKTFKSPPVTEDGSQQVKGSFGSGFALQFVNPKIYIYCIVSMEAYILPYYQGEWLTLTLFALLLAFIGFVFTLCWSLFGSAFKLLFSKYARATNTIMALLLVYCAISLFL</sequence>
<gene>
    <name evidence="7" type="ORF">IAB77_06660</name>
</gene>
<accession>A0A9D0ZEJ6</accession>
<evidence type="ECO:0000256" key="1">
    <source>
        <dbReference type="ARBA" id="ARBA00004651"/>
    </source>
</evidence>
<feature type="transmembrane region" description="Helical" evidence="6">
    <location>
        <begin position="42"/>
        <end position="62"/>
    </location>
</feature>
<keyword evidence="2" id="KW-1003">Cell membrane</keyword>
<keyword evidence="5 6" id="KW-0472">Membrane</keyword>
<organism evidence="7 8">
    <name type="scientific">Candidatus Scatomorpha intestinavium</name>
    <dbReference type="NCBI Taxonomy" id="2840922"/>
    <lineage>
        <taxon>Bacteria</taxon>
        <taxon>Bacillati</taxon>
        <taxon>Bacillota</taxon>
        <taxon>Clostridia</taxon>
        <taxon>Eubacteriales</taxon>
        <taxon>Candidatus Scatomorpha</taxon>
    </lineage>
</organism>
<dbReference type="GO" id="GO:0005886">
    <property type="term" value="C:plasma membrane"/>
    <property type="evidence" value="ECO:0007669"/>
    <property type="project" value="UniProtKB-SubCell"/>
</dbReference>
<evidence type="ECO:0000313" key="8">
    <source>
        <dbReference type="Proteomes" id="UP000824262"/>
    </source>
</evidence>
<keyword evidence="3 6" id="KW-0812">Transmembrane</keyword>